<evidence type="ECO:0000256" key="2">
    <source>
        <dbReference type="ARBA" id="ARBA00023125"/>
    </source>
</evidence>
<evidence type="ECO:0000256" key="3">
    <source>
        <dbReference type="ARBA" id="ARBA00023163"/>
    </source>
</evidence>
<dbReference type="GO" id="GO:0003677">
    <property type="term" value="F:DNA binding"/>
    <property type="evidence" value="ECO:0007669"/>
    <property type="project" value="UniProtKB-KW"/>
</dbReference>
<gene>
    <name evidence="5" type="ORF">B0A66_18805</name>
</gene>
<evidence type="ECO:0000313" key="6">
    <source>
        <dbReference type="Proteomes" id="UP000198345"/>
    </source>
</evidence>
<dbReference type="InterPro" id="IPR002577">
    <property type="entry name" value="HTH_HxlR"/>
</dbReference>
<keyword evidence="1" id="KW-0805">Transcription regulation</keyword>
<dbReference type="AlphaFoldDB" id="A0A226GWU3"/>
<comment type="caution">
    <text evidence="5">The sequence shown here is derived from an EMBL/GenBank/DDBJ whole genome shotgun (WGS) entry which is preliminary data.</text>
</comment>
<keyword evidence="3" id="KW-0804">Transcription</keyword>
<evidence type="ECO:0000256" key="1">
    <source>
        <dbReference type="ARBA" id="ARBA00023015"/>
    </source>
</evidence>
<reference evidence="5 6" key="1">
    <citation type="submission" date="2016-11" db="EMBL/GenBank/DDBJ databases">
        <title>Whole genomes of Flavobacteriaceae.</title>
        <authorList>
            <person name="Stine C."/>
            <person name="Li C."/>
            <person name="Tadesse D."/>
        </authorList>
    </citation>
    <scope>NUCLEOTIDE SEQUENCE [LARGE SCALE GENOMIC DNA]</scope>
    <source>
        <strain evidence="5 6">DSM 18292</strain>
    </source>
</reference>
<evidence type="ECO:0000259" key="4">
    <source>
        <dbReference type="PROSITE" id="PS51118"/>
    </source>
</evidence>
<name>A0A226GWU3_9FLAO</name>
<sequence length="110" mass="12522">MEKNLKIINACDTNCPVKKSLNILSGKWTMMILYQINTRTIRYGELKRAVVGISEKMLIQELNFLVENKLVAKKAYPEIPPRVEYTLTELGLKTLPIIDQIAAFGLENLV</sequence>
<proteinExistence type="predicted"/>
<dbReference type="Gene3D" id="1.10.10.10">
    <property type="entry name" value="Winged helix-like DNA-binding domain superfamily/Winged helix DNA-binding domain"/>
    <property type="match status" value="1"/>
</dbReference>
<organism evidence="5 6">
    <name type="scientific">Flavobacterium hercynium</name>
    <dbReference type="NCBI Taxonomy" id="387094"/>
    <lineage>
        <taxon>Bacteria</taxon>
        <taxon>Pseudomonadati</taxon>
        <taxon>Bacteroidota</taxon>
        <taxon>Flavobacteriia</taxon>
        <taxon>Flavobacteriales</taxon>
        <taxon>Flavobacteriaceae</taxon>
        <taxon>Flavobacterium</taxon>
    </lineage>
</organism>
<dbReference type="PROSITE" id="PS51118">
    <property type="entry name" value="HTH_HXLR"/>
    <property type="match status" value="1"/>
</dbReference>
<dbReference type="RefSeq" id="WP_089051401.1">
    <property type="nucleotide sequence ID" value="NZ_FXTV01000017.1"/>
</dbReference>
<dbReference type="EMBL" id="MUGW01000046">
    <property type="protein sequence ID" value="OXA85906.1"/>
    <property type="molecule type" value="Genomic_DNA"/>
</dbReference>
<keyword evidence="2" id="KW-0238">DNA-binding</keyword>
<dbReference type="OrthoDB" id="9797599at2"/>
<dbReference type="SUPFAM" id="SSF46785">
    <property type="entry name" value="Winged helix' DNA-binding domain"/>
    <property type="match status" value="1"/>
</dbReference>
<evidence type="ECO:0000313" key="5">
    <source>
        <dbReference type="EMBL" id="OXA85906.1"/>
    </source>
</evidence>
<dbReference type="Pfam" id="PF01638">
    <property type="entry name" value="HxlR"/>
    <property type="match status" value="1"/>
</dbReference>
<dbReference type="Proteomes" id="UP000198345">
    <property type="component" value="Unassembled WGS sequence"/>
</dbReference>
<dbReference type="InterPro" id="IPR036390">
    <property type="entry name" value="WH_DNA-bd_sf"/>
</dbReference>
<protein>
    <submittedName>
        <fullName evidence="5">Transcriptional regulator</fullName>
    </submittedName>
</protein>
<keyword evidence="6" id="KW-1185">Reference proteome</keyword>
<feature type="domain" description="HTH hxlR-type" evidence="4">
    <location>
        <begin position="15"/>
        <end position="110"/>
    </location>
</feature>
<dbReference type="PANTHER" id="PTHR33204">
    <property type="entry name" value="TRANSCRIPTIONAL REGULATOR, MARR FAMILY"/>
    <property type="match status" value="1"/>
</dbReference>
<accession>A0A226GWU3</accession>
<dbReference type="InterPro" id="IPR036388">
    <property type="entry name" value="WH-like_DNA-bd_sf"/>
</dbReference>